<evidence type="ECO:0000313" key="4">
    <source>
        <dbReference type="Proteomes" id="UP000617734"/>
    </source>
</evidence>
<dbReference type="Proteomes" id="UP000617734">
    <property type="component" value="Unassembled WGS sequence"/>
</dbReference>
<protein>
    <recommendedName>
        <fullName evidence="2">Barstar (barnase inhibitor) domain-containing protein</fullName>
    </recommendedName>
</protein>
<dbReference type="InterPro" id="IPR000468">
    <property type="entry name" value="Barstar"/>
</dbReference>
<feature type="domain" description="Barstar (barnase inhibitor)" evidence="2">
    <location>
        <begin position="13"/>
        <end position="76"/>
    </location>
</feature>
<evidence type="ECO:0000313" key="3">
    <source>
        <dbReference type="EMBL" id="GHH73874.1"/>
    </source>
</evidence>
<gene>
    <name evidence="3" type="ORF">GCM10018781_39310</name>
</gene>
<dbReference type="EMBL" id="BNBO01000021">
    <property type="protein sequence ID" value="GHH73874.1"/>
    <property type="molecule type" value="Genomic_DNA"/>
</dbReference>
<evidence type="ECO:0000259" key="2">
    <source>
        <dbReference type="Pfam" id="PF01337"/>
    </source>
</evidence>
<sequence>MAGIETARPSPEHHLDGSGITDRATCYAALGEAVNGPGGYYGSNLDALADCLRGGFGAEPPFTLVWHDAAVARRRLTGPAVIGGRELSYFEAVLDTLRAGGVTVLLR</sequence>
<proteinExistence type="inferred from homology"/>
<comment type="caution">
    <text evidence="3">The sequence shown here is derived from an EMBL/GenBank/DDBJ whole genome shotgun (WGS) entry which is preliminary data.</text>
</comment>
<dbReference type="RefSeq" id="WP_190212178.1">
    <property type="nucleotide sequence ID" value="NZ_BNBO01000021.1"/>
</dbReference>
<reference evidence="3" key="2">
    <citation type="submission" date="2020-09" db="EMBL/GenBank/DDBJ databases">
        <authorList>
            <person name="Sun Q."/>
            <person name="Ohkuma M."/>
        </authorList>
    </citation>
    <scope>NUCLEOTIDE SEQUENCE</scope>
    <source>
        <strain evidence="3">JCM 4646</strain>
    </source>
</reference>
<organism evidence="3 4">
    <name type="scientific">Kitasatospora indigofera</name>
    <dbReference type="NCBI Taxonomy" id="67307"/>
    <lineage>
        <taxon>Bacteria</taxon>
        <taxon>Bacillati</taxon>
        <taxon>Actinomycetota</taxon>
        <taxon>Actinomycetes</taxon>
        <taxon>Kitasatosporales</taxon>
        <taxon>Streptomycetaceae</taxon>
        <taxon>Kitasatospora</taxon>
    </lineage>
</organism>
<reference evidence="3" key="1">
    <citation type="journal article" date="2014" name="Int. J. Syst. Evol. Microbiol.">
        <title>Complete genome sequence of Corynebacterium casei LMG S-19264T (=DSM 44701T), isolated from a smear-ripened cheese.</title>
        <authorList>
            <consortium name="US DOE Joint Genome Institute (JGI-PGF)"/>
            <person name="Walter F."/>
            <person name="Albersmeier A."/>
            <person name="Kalinowski J."/>
            <person name="Ruckert C."/>
        </authorList>
    </citation>
    <scope>NUCLEOTIDE SEQUENCE</scope>
    <source>
        <strain evidence="3">JCM 4646</strain>
    </source>
</reference>
<dbReference type="AlphaFoldDB" id="A0A919FXQ8"/>
<comment type="similarity">
    <text evidence="1">Belongs to the barstar family.</text>
</comment>
<dbReference type="Gene3D" id="3.30.370.10">
    <property type="entry name" value="Barstar-like"/>
    <property type="match status" value="1"/>
</dbReference>
<accession>A0A919FXQ8</accession>
<keyword evidence="4" id="KW-1185">Reference proteome</keyword>
<name>A0A919FXQ8_9ACTN</name>
<evidence type="ECO:0000256" key="1">
    <source>
        <dbReference type="ARBA" id="ARBA00006845"/>
    </source>
</evidence>
<dbReference type="InterPro" id="IPR035905">
    <property type="entry name" value="Barstar-like_sf"/>
</dbReference>
<dbReference type="SUPFAM" id="SSF52038">
    <property type="entry name" value="Barstar-related"/>
    <property type="match status" value="1"/>
</dbReference>
<dbReference type="Pfam" id="PF01337">
    <property type="entry name" value="Barstar"/>
    <property type="match status" value="1"/>
</dbReference>
<dbReference type="GeneID" id="95354335"/>